<feature type="transmembrane region" description="Helical" evidence="6">
    <location>
        <begin position="514"/>
        <end position="534"/>
    </location>
</feature>
<keyword evidence="3 6" id="KW-1133">Transmembrane helix</keyword>
<comment type="caution">
    <text evidence="7">The sequence shown here is derived from an EMBL/GenBank/DDBJ whole genome shotgun (WGS) entry which is preliminary data.</text>
</comment>
<feature type="compositionally biased region" description="Low complexity" evidence="5">
    <location>
        <begin position="1"/>
        <end position="17"/>
    </location>
</feature>
<dbReference type="Gene3D" id="1.20.1250.20">
    <property type="entry name" value="MFS general substrate transporter like domains"/>
    <property type="match status" value="1"/>
</dbReference>
<dbReference type="Pfam" id="PF07690">
    <property type="entry name" value="MFS_1"/>
    <property type="match status" value="1"/>
</dbReference>
<dbReference type="EMBL" id="JACAZE010000004">
    <property type="protein sequence ID" value="KAF7318325.1"/>
    <property type="molecule type" value="Genomic_DNA"/>
</dbReference>
<dbReference type="PANTHER" id="PTHR23507">
    <property type="entry name" value="ZGC:174356"/>
    <property type="match status" value="1"/>
</dbReference>
<dbReference type="InterPro" id="IPR011701">
    <property type="entry name" value="MFS"/>
</dbReference>
<gene>
    <name evidence="7" type="ORF">HMN09_00341300</name>
</gene>
<organism evidence="7 8">
    <name type="scientific">Mycena chlorophos</name>
    <name type="common">Agaric fungus</name>
    <name type="synonym">Agaricus chlorophos</name>
    <dbReference type="NCBI Taxonomy" id="658473"/>
    <lineage>
        <taxon>Eukaryota</taxon>
        <taxon>Fungi</taxon>
        <taxon>Dikarya</taxon>
        <taxon>Basidiomycota</taxon>
        <taxon>Agaricomycotina</taxon>
        <taxon>Agaricomycetes</taxon>
        <taxon>Agaricomycetidae</taxon>
        <taxon>Agaricales</taxon>
        <taxon>Marasmiineae</taxon>
        <taxon>Mycenaceae</taxon>
        <taxon>Mycena</taxon>
    </lineage>
</organism>
<feature type="transmembrane region" description="Helical" evidence="6">
    <location>
        <begin position="214"/>
        <end position="234"/>
    </location>
</feature>
<dbReference type="GO" id="GO:0016020">
    <property type="term" value="C:membrane"/>
    <property type="evidence" value="ECO:0007669"/>
    <property type="project" value="UniProtKB-SubCell"/>
</dbReference>
<evidence type="ECO:0000256" key="3">
    <source>
        <dbReference type="ARBA" id="ARBA00022989"/>
    </source>
</evidence>
<reference evidence="7" key="1">
    <citation type="submission" date="2020-05" db="EMBL/GenBank/DDBJ databases">
        <title>Mycena genomes resolve the evolution of fungal bioluminescence.</title>
        <authorList>
            <person name="Tsai I.J."/>
        </authorList>
    </citation>
    <scope>NUCLEOTIDE SEQUENCE</scope>
    <source>
        <strain evidence="7">110903Hualien_Pintung</strain>
    </source>
</reference>
<evidence type="ECO:0000256" key="6">
    <source>
        <dbReference type="SAM" id="Phobius"/>
    </source>
</evidence>
<name>A0A8H6TMD6_MYCCL</name>
<feature type="transmembrane region" description="Helical" evidence="6">
    <location>
        <begin position="37"/>
        <end position="60"/>
    </location>
</feature>
<protein>
    <submittedName>
        <fullName evidence="7">MFS domain-containing protein</fullName>
    </submittedName>
</protein>
<accession>A0A8H6TMD6</accession>
<feature type="transmembrane region" description="Helical" evidence="6">
    <location>
        <begin position="479"/>
        <end position="502"/>
    </location>
</feature>
<evidence type="ECO:0000256" key="5">
    <source>
        <dbReference type="SAM" id="MobiDB-lite"/>
    </source>
</evidence>
<feature type="transmembrane region" description="Helical" evidence="6">
    <location>
        <begin position="293"/>
        <end position="315"/>
    </location>
</feature>
<dbReference type="PANTHER" id="PTHR23507:SF1">
    <property type="entry name" value="FI18259P1-RELATED"/>
    <property type="match status" value="1"/>
</dbReference>
<comment type="subcellular location">
    <subcellularLocation>
        <location evidence="1">Membrane</location>
        <topology evidence="1">Multi-pass membrane protein</topology>
    </subcellularLocation>
</comment>
<feature type="transmembrane region" description="Helical" evidence="6">
    <location>
        <begin position="327"/>
        <end position="351"/>
    </location>
</feature>
<keyword evidence="4 6" id="KW-0472">Membrane</keyword>
<proteinExistence type="predicted"/>
<evidence type="ECO:0000256" key="2">
    <source>
        <dbReference type="ARBA" id="ARBA00022692"/>
    </source>
</evidence>
<evidence type="ECO:0000313" key="8">
    <source>
        <dbReference type="Proteomes" id="UP000613580"/>
    </source>
</evidence>
<feature type="transmembrane region" description="Helical" evidence="6">
    <location>
        <begin position="112"/>
        <end position="131"/>
    </location>
</feature>
<keyword evidence="2 6" id="KW-0812">Transmembrane</keyword>
<sequence length="543" mass="59002">MTSPSRSPSEATASPEAAPRKESPAGRWRKKLTGKPAAWWLMIYAPFSMILQTSTAGASLELYNMIICARIHPAPQSGQFSFPGTDTMAYGGFAQGEYCAGDPLVLKEQAKLATTISTVTGILTFLTAAWWGSFSDRHGRTRMLGLSAIGHTLVLANVIMVAQLVDKIPGDTDISTAETRSRVFAVVAGSMLIGVGIGPIVGSLILRLSHDTLAVFYFALVLRVVHTLFIWLILPESRTEVQMHEASARYRESLDATASGVKYIVMLFKPLEIFWPKHHVDPHTGREKREWNLFSLALADGVMLLAASSLITQFLYALGRFGWDGEYLGYCISSIGFARAIYLALILPSLINARRDRRTRAFARQHLNKRAADAAEVDAADTILEAEPDVPLPTPTPVPPHQHSSHFDLSLARFSILIHLITFTLLPLAPTSILFIVVISFDSFAAGLAPAINSVALDLYTHQVGLEGVSPAAVEPGKLYGAMTVVQALFGSIMGPPLYGFIYAKTVATEPRTIFFVAFANAAIALAVLGFVRLPRRRPVPSA</sequence>
<evidence type="ECO:0000256" key="4">
    <source>
        <dbReference type="ARBA" id="ARBA00023136"/>
    </source>
</evidence>
<feature type="transmembrane region" description="Helical" evidence="6">
    <location>
        <begin position="183"/>
        <end position="208"/>
    </location>
</feature>
<dbReference type="SUPFAM" id="SSF103473">
    <property type="entry name" value="MFS general substrate transporter"/>
    <property type="match status" value="1"/>
</dbReference>
<dbReference type="AlphaFoldDB" id="A0A8H6TMD6"/>
<keyword evidence="8" id="KW-1185">Reference proteome</keyword>
<feature type="transmembrane region" description="Helical" evidence="6">
    <location>
        <begin position="416"/>
        <end position="441"/>
    </location>
</feature>
<feature type="region of interest" description="Disordered" evidence="5">
    <location>
        <begin position="1"/>
        <end position="28"/>
    </location>
</feature>
<dbReference type="GO" id="GO:0022857">
    <property type="term" value="F:transmembrane transporter activity"/>
    <property type="evidence" value="ECO:0007669"/>
    <property type="project" value="InterPro"/>
</dbReference>
<dbReference type="Proteomes" id="UP000613580">
    <property type="component" value="Unassembled WGS sequence"/>
</dbReference>
<dbReference type="InterPro" id="IPR036259">
    <property type="entry name" value="MFS_trans_sf"/>
</dbReference>
<evidence type="ECO:0000313" key="7">
    <source>
        <dbReference type="EMBL" id="KAF7318325.1"/>
    </source>
</evidence>
<evidence type="ECO:0000256" key="1">
    <source>
        <dbReference type="ARBA" id="ARBA00004141"/>
    </source>
</evidence>
<dbReference type="OrthoDB" id="3026777at2759"/>